<dbReference type="PIRSF" id="PIRSF006060">
    <property type="entry name" value="AA_transporter"/>
    <property type="match status" value="1"/>
</dbReference>
<sequence>MSAAQTETKQAVAVTGSQFGDSENTGGSEDARNFRFFSIFGYSAILGNTWEFALVLGALALTNGGTAGGIWMFLTVCVGMFFCMLSMAEMASVAPTSGGQYHWVSEFAPREHQKFLSYLVGWLCVLGWQAAMGATSYATAQQIEALIALRHPTYTIQGWRGALLSIGITAFCIFFNTVLIRKLPLFEGIIVMLHIFGFFAFLVVLWDNAGWDNVGLSCLVGLLGPVVTLIGSDSACHLSEELKDAAWVLPRSMVATALVNYSLGFVMTITFMSTIGDISSILATRTGQPYIQIVLNATNSNVAATVLTVVMCILLFFCSVNQVTTSSRQLFAFARDRGLPFSPFLSYVRPGWDIPLNAVTLTMIFTTLLSLIIIGSSIAFNIITSLSQVGLVSSYIIAIGCMALKRIRREPLLTSRFSLGRAGLAINILALCFLFLAFVMLFFPAAPHPDGLSMNWSVLIYGIVVISSLIYYYLHGRHAYVGPVEYIDKNV</sequence>
<name>A0A8E2JXV8_9PEZI</name>
<evidence type="ECO:0000256" key="4">
    <source>
        <dbReference type="ARBA" id="ARBA00022989"/>
    </source>
</evidence>
<feature type="transmembrane region" description="Helical" evidence="6">
    <location>
        <begin position="253"/>
        <end position="282"/>
    </location>
</feature>
<proteinExistence type="predicted"/>
<evidence type="ECO:0000256" key="6">
    <source>
        <dbReference type="SAM" id="Phobius"/>
    </source>
</evidence>
<dbReference type="Pfam" id="PF13520">
    <property type="entry name" value="AA_permease_2"/>
    <property type="match status" value="1"/>
</dbReference>
<gene>
    <name evidence="7" type="ORF">AOQ84DRAFT_385271</name>
</gene>
<keyword evidence="2" id="KW-0813">Transport</keyword>
<feature type="transmembrane region" description="Helical" evidence="6">
    <location>
        <begin position="456"/>
        <end position="474"/>
    </location>
</feature>
<feature type="transmembrane region" description="Helical" evidence="6">
    <location>
        <begin position="302"/>
        <end position="320"/>
    </location>
</feature>
<comment type="subcellular location">
    <subcellularLocation>
        <location evidence="1">Membrane</location>
        <topology evidence="1">Multi-pass membrane protein</topology>
    </subcellularLocation>
</comment>
<evidence type="ECO:0000256" key="5">
    <source>
        <dbReference type="ARBA" id="ARBA00023136"/>
    </source>
</evidence>
<feature type="transmembrane region" description="Helical" evidence="6">
    <location>
        <begin position="386"/>
        <end position="404"/>
    </location>
</feature>
<keyword evidence="5 6" id="KW-0472">Membrane</keyword>
<feature type="transmembrane region" description="Helical" evidence="6">
    <location>
        <begin position="424"/>
        <end position="444"/>
    </location>
</feature>
<reference evidence="7 8" key="1">
    <citation type="journal article" date="2016" name="Nat. Commun.">
        <title>Ectomycorrhizal ecology is imprinted in the genome of the dominant symbiotic fungus Cenococcum geophilum.</title>
        <authorList>
            <consortium name="DOE Joint Genome Institute"/>
            <person name="Peter M."/>
            <person name="Kohler A."/>
            <person name="Ohm R.A."/>
            <person name="Kuo A."/>
            <person name="Krutzmann J."/>
            <person name="Morin E."/>
            <person name="Arend M."/>
            <person name="Barry K.W."/>
            <person name="Binder M."/>
            <person name="Choi C."/>
            <person name="Clum A."/>
            <person name="Copeland A."/>
            <person name="Grisel N."/>
            <person name="Haridas S."/>
            <person name="Kipfer T."/>
            <person name="LaButti K."/>
            <person name="Lindquist E."/>
            <person name="Lipzen A."/>
            <person name="Maire R."/>
            <person name="Meier B."/>
            <person name="Mihaltcheva S."/>
            <person name="Molinier V."/>
            <person name="Murat C."/>
            <person name="Poggeler S."/>
            <person name="Quandt C.A."/>
            <person name="Sperisen C."/>
            <person name="Tritt A."/>
            <person name="Tisserant E."/>
            <person name="Crous P.W."/>
            <person name="Henrissat B."/>
            <person name="Nehls U."/>
            <person name="Egli S."/>
            <person name="Spatafora J.W."/>
            <person name="Grigoriev I.V."/>
            <person name="Martin F.M."/>
        </authorList>
    </citation>
    <scope>NUCLEOTIDE SEQUENCE [LARGE SCALE GENOMIC DNA]</scope>
    <source>
        <strain evidence="7 8">CBS 207.34</strain>
    </source>
</reference>
<evidence type="ECO:0000256" key="2">
    <source>
        <dbReference type="ARBA" id="ARBA00022448"/>
    </source>
</evidence>
<evidence type="ECO:0000313" key="7">
    <source>
        <dbReference type="EMBL" id="OCL13640.1"/>
    </source>
</evidence>
<dbReference type="AlphaFoldDB" id="A0A8E2JXV8"/>
<feature type="transmembrane region" description="Helical" evidence="6">
    <location>
        <begin position="158"/>
        <end position="178"/>
    </location>
</feature>
<accession>A0A8E2JXV8</accession>
<dbReference type="GO" id="GO:0016020">
    <property type="term" value="C:membrane"/>
    <property type="evidence" value="ECO:0007669"/>
    <property type="project" value="UniProtKB-SubCell"/>
</dbReference>
<feature type="transmembrane region" description="Helical" evidence="6">
    <location>
        <begin position="115"/>
        <end position="138"/>
    </location>
</feature>
<keyword evidence="8" id="KW-1185">Reference proteome</keyword>
<evidence type="ECO:0000256" key="1">
    <source>
        <dbReference type="ARBA" id="ARBA00004141"/>
    </source>
</evidence>
<dbReference type="GO" id="GO:0022857">
    <property type="term" value="F:transmembrane transporter activity"/>
    <property type="evidence" value="ECO:0007669"/>
    <property type="project" value="InterPro"/>
</dbReference>
<feature type="transmembrane region" description="Helical" evidence="6">
    <location>
        <begin position="185"/>
        <end position="207"/>
    </location>
</feature>
<dbReference type="Proteomes" id="UP000250140">
    <property type="component" value="Unassembled WGS sequence"/>
</dbReference>
<dbReference type="EMBL" id="KV748692">
    <property type="protein sequence ID" value="OCL13640.1"/>
    <property type="molecule type" value="Genomic_DNA"/>
</dbReference>
<dbReference type="InterPro" id="IPR002293">
    <property type="entry name" value="AA/rel_permease1"/>
</dbReference>
<dbReference type="PANTHER" id="PTHR45649">
    <property type="entry name" value="AMINO-ACID PERMEASE BAT1"/>
    <property type="match status" value="1"/>
</dbReference>
<evidence type="ECO:0000256" key="3">
    <source>
        <dbReference type="ARBA" id="ARBA00022692"/>
    </source>
</evidence>
<dbReference type="PANTHER" id="PTHR45649:SF2">
    <property type="entry name" value="ACID PERMEASE, PUTATIVE-RELATED"/>
    <property type="match status" value="1"/>
</dbReference>
<dbReference type="Gene3D" id="1.20.1740.10">
    <property type="entry name" value="Amino acid/polyamine transporter I"/>
    <property type="match status" value="1"/>
</dbReference>
<keyword evidence="4 6" id="KW-1133">Transmembrane helix</keyword>
<feature type="transmembrane region" description="Helical" evidence="6">
    <location>
        <begin position="358"/>
        <end position="380"/>
    </location>
</feature>
<evidence type="ECO:0000313" key="8">
    <source>
        <dbReference type="Proteomes" id="UP000250140"/>
    </source>
</evidence>
<feature type="transmembrane region" description="Helical" evidence="6">
    <location>
        <begin position="68"/>
        <end position="94"/>
    </location>
</feature>
<dbReference type="OrthoDB" id="3257095at2759"/>
<protein>
    <submittedName>
        <fullName evidence="7">Amino acid transporter</fullName>
    </submittedName>
</protein>
<feature type="transmembrane region" description="Helical" evidence="6">
    <location>
        <begin position="39"/>
        <end position="62"/>
    </location>
</feature>
<keyword evidence="3 6" id="KW-0812">Transmembrane</keyword>
<organism evidence="7 8">
    <name type="scientific">Glonium stellatum</name>
    <dbReference type="NCBI Taxonomy" id="574774"/>
    <lineage>
        <taxon>Eukaryota</taxon>
        <taxon>Fungi</taxon>
        <taxon>Dikarya</taxon>
        <taxon>Ascomycota</taxon>
        <taxon>Pezizomycotina</taxon>
        <taxon>Dothideomycetes</taxon>
        <taxon>Pleosporomycetidae</taxon>
        <taxon>Gloniales</taxon>
        <taxon>Gloniaceae</taxon>
        <taxon>Glonium</taxon>
    </lineage>
</organism>